<evidence type="ECO:0000259" key="8">
    <source>
        <dbReference type="Pfam" id="PF21694"/>
    </source>
</evidence>
<dbReference type="Gene3D" id="1.20.272.10">
    <property type="match status" value="1"/>
</dbReference>
<protein>
    <recommendedName>
        <fullName evidence="1">DNA-directed DNA polymerase</fullName>
        <ecNumber evidence="1">2.7.7.7</ecNumber>
    </recommendedName>
</protein>
<dbReference type="GO" id="GO:0003677">
    <property type="term" value="F:DNA binding"/>
    <property type="evidence" value="ECO:0007669"/>
    <property type="project" value="InterPro"/>
</dbReference>
<dbReference type="PANTHER" id="PTHR34388">
    <property type="entry name" value="DNA POLYMERASE III SUBUNIT DELTA"/>
    <property type="match status" value="1"/>
</dbReference>
<dbReference type="InterPro" id="IPR005790">
    <property type="entry name" value="DNA_polIII_delta"/>
</dbReference>
<dbReference type="Gene3D" id="3.40.50.300">
    <property type="entry name" value="P-loop containing nucleotide triphosphate hydrolases"/>
    <property type="match status" value="1"/>
</dbReference>
<dbReference type="STRING" id="1801997.A3J64_00660"/>
<evidence type="ECO:0000256" key="6">
    <source>
        <dbReference type="ARBA" id="ARBA00034754"/>
    </source>
</evidence>
<keyword evidence="2" id="KW-0808">Transferase</keyword>
<dbReference type="EMBL" id="MHNB01000007">
    <property type="protein sequence ID" value="OGZ37490.1"/>
    <property type="molecule type" value="Genomic_DNA"/>
</dbReference>
<dbReference type="GO" id="GO:0003887">
    <property type="term" value="F:DNA-directed DNA polymerase activity"/>
    <property type="evidence" value="ECO:0007669"/>
    <property type="project" value="UniProtKB-KW"/>
</dbReference>
<dbReference type="SUPFAM" id="SSF48019">
    <property type="entry name" value="post-AAA+ oligomerization domain-like"/>
    <property type="match status" value="1"/>
</dbReference>
<dbReference type="GO" id="GO:0006261">
    <property type="term" value="P:DNA-templated DNA replication"/>
    <property type="evidence" value="ECO:0007669"/>
    <property type="project" value="TreeGrafter"/>
</dbReference>
<evidence type="ECO:0000256" key="3">
    <source>
        <dbReference type="ARBA" id="ARBA00022695"/>
    </source>
</evidence>
<sequence length="307" mass="36247">MLILLYGQDTYRSRQKLNEIIEQYKKIHQSGLNLIWQKENLNFEKIREAIESVSMFNEKKLIILEDIFQNNDFQEKFFEYAKKSKLKENKDIIAVLYEKYRMPETKYKILTSMFQEFKPLAGFNLVNWIEKEIKNQSGQIDKSTAQKLAFYLGNDLWQMNREITKLIHYQPKITSESIDLLVKPKIEPNIFQAIDALGEKNKKTALKLLYQHLEKGDNEIYLLTMLAYQFRNLIKLKSLIEQNTPYYNLAKKAKLHPFVVKKTSAQLKNFSLNELKKIYQKLLEIEVGIKKGRLEPKAALDLLVGEL</sequence>
<dbReference type="Pfam" id="PF21694">
    <property type="entry name" value="DNA_pol3_delta_C"/>
    <property type="match status" value="1"/>
</dbReference>
<keyword evidence="4" id="KW-0235">DNA replication</keyword>
<evidence type="ECO:0000313" key="9">
    <source>
        <dbReference type="EMBL" id="OGZ37490.1"/>
    </source>
</evidence>
<comment type="caution">
    <text evidence="9">The sequence shown here is derived from an EMBL/GenBank/DDBJ whole genome shotgun (WGS) entry which is preliminary data.</text>
</comment>
<evidence type="ECO:0000256" key="4">
    <source>
        <dbReference type="ARBA" id="ARBA00022705"/>
    </source>
</evidence>
<evidence type="ECO:0000313" key="10">
    <source>
        <dbReference type="Proteomes" id="UP000177061"/>
    </source>
</evidence>
<dbReference type="InterPro" id="IPR008921">
    <property type="entry name" value="DNA_pol3_clamp-load_cplx_C"/>
</dbReference>
<dbReference type="PANTHER" id="PTHR34388:SF1">
    <property type="entry name" value="DNA POLYMERASE III SUBUNIT DELTA"/>
    <property type="match status" value="1"/>
</dbReference>
<gene>
    <name evidence="9" type="ORF">A3J64_00660</name>
</gene>
<dbReference type="NCBIfam" id="TIGR01128">
    <property type="entry name" value="holA"/>
    <property type="match status" value="1"/>
</dbReference>
<feature type="domain" description="DNA polymerase III delta subunit-like C-terminal" evidence="8">
    <location>
        <begin position="188"/>
        <end position="304"/>
    </location>
</feature>
<dbReference type="InterPro" id="IPR027417">
    <property type="entry name" value="P-loop_NTPase"/>
</dbReference>
<evidence type="ECO:0000256" key="5">
    <source>
        <dbReference type="ARBA" id="ARBA00022932"/>
    </source>
</evidence>
<dbReference type="SUPFAM" id="SSF52540">
    <property type="entry name" value="P-loop containing nucleoside triphosphate hydrolases"/>
    <property type="match status" value="1"/>
</dbReference>
<dbReference type="GO" id="GO:0009360">
    <property type="term" value="C:DNA polymerase III complex"/>
    <property type="evidence" value="ECO:0007669"/>
    <property type="project" value="TreeGrafter"/>
</dbReference>
<dbReference type="EC" id="2.7.7.7" evidence="1"/>
<dbReference type="InterPro" id="IPR048466">
    <property type="entry name" value="DNA_pol3_delta-like_C"/>
</dbReference>
<comment type="catalytic activity">
    <reaction evidence="7">
        <text>DNA(n) + a 2'-deoxyribonucleoside 5'-triphosphate = DNA(n+1) + diphosphate</text>
        <dbReference type="Rhea" id="RHEA:22508"/>
        <dbReference type="Rhea" id="RHEA-COMP:17339"/>
        <dbReference type="Rhea" id="RHEA-COMP:17340"/>
        <dbReference type="ChEBI" id="CHEBI:33019"/>
        <dbReference type="ChEBI" id="CHEBI:61560"/>
        <dbReference type="ChEBI" id="CHEBI:173112"/>
        <dbReference type="EC" id="2.7.7.7"/>
    </reaction>
</comment>
<name>A0A1G2FIL1_9BACT</name>
<proteinExistence type="inferred from homology"/>
<accession>A0A1G2FIL1</accession>
<dbReference type="AlphaFoldDB" id="A0A1G2FIL1"/>
<dbReference type="Gene3D" id="1.10.8.60">
    <property type="match status" value="1"/>
</dbReference>
<keyword evidence="5" id="KW-0239">DNA-directed DNA polymerase</keyword>
<evidence type="ECO:0000256" key="1">
    <source>
        <dbReference type="ARBA" id="ARBA00012417"/>
    </source>
</evidence>
<comment type="similarity">
    <text evidence="6">Belongs to the DNA polymerase HolA subunit family.</text>
</comment>
<evidence type="ECO:0000256" key="7">
    <source>
        <dbReference type="ARBA" id="ARBA00049244"/>
    </source>
</evidence>
<evidence type="ECO:0000256" key="2">
    <source>
        <dbReference type="ARBA" id="ARBA00022679"/>
    </source>
</evidence>
<reference evidence="9 10" key="1">
    <citation type="journal article" date="2016" name="Nat. Commun.">
        <title>Thousands of microbial genomes shed light on interconnected biogeochemical processes in an aquifer system.</title>
        <authorList>
            <person name="Anantharaman K."/>
            <person name="Brown C.T."/>
            <person name="Hug L.A."/>
            <person name="Sharon I."/>
            <person name="Castelle C.J."/>
            <person name="Probst A.J."/>
            <person name="Thomas B.C."/>
            <person name="Singh A."/>
            <person name="Wilkins M.J."/>
            <person name="Karaoz U."/>
            <person name="Brodie E.L."/>
            <person name="Williams K.H."/>
            <person name="Hubbard S.S."/>
            <person name="Banfield J.F."/>
        </authorList>
    </citation>
    <scope>NUCLEOTIDE SEQUENCE [LARGE SCALE GENOMIC DNA]</scope>
</reference>
<dbReference type="Proteomes" id="UP000177061">
    <property type="component" value="Unassembled WGS sequence"/>
</dbReference>
<keyword evidence="3" id="KW-0548">Nucleotidyltransferase</keyword>
<organism evidence="9 10">
    <name type="scientific">Candidatus Portnoybacteria bacterium RIFCSPHIGHO2_12_FULL_38_9</name>
    <dbReference type="NCBI Taxonomy" id="1801997"/>
    <lineage>
        <taxon>Bacteria</taxon>
        <taxon>Candidatus Portnoyibacteriota</taxon>
    </lineage>
</organism>